<dbReference type="GO" id="GO:0003755">
    <property type="term" value="F:peptidyl-prolyl cis-trans isomerase activity"/>
    <property type="evidence" value="ECO:0007669"/>
    <property type="project" value="UniProtKB-KW"/>
</dbReference>
<evidence type="ECO:0000313" key="3">
    <source>
        <dbReference type="EMBL" id="SFB45306.1"/>
    </source>
</evidence>
<sequence>MENKILAIVNGAQIKESDLEAAIMRYPAERRAYLQSGEGKQQLLDQMISFELMYNYGKELGLENNEEYMAQLERAKKDLLTQTVINKELSEVKVNEEEIKTYYENGKDNFREDAQVRAKHILVETEEEANNIAKEIEAGLAFEDAALKHSKCPSSQNGGDLGFFGKGSMVPEFEEVAFSSEVNTVSAPIKTQFGYHLVKVVDKKEAREKSLEEVKDAVERAILQEKQNQRYFDLTKELKNKFKVEVYK</sequence>
<dbReference type="STRING" id="84698.SAMN04488528_10655"/>
<dbReference type="RefSeq" id="WP_090043218.1">
    <property type="nucleotide sequence ID" value="NZ_FOKI01000065.1"/>
</dbReference>
<dbReference type="SUPFAM" id="SSF109998">
    <property type="entry name" value="Triger factor/SurA peptide-binding domain-like"/>
    <property type="match status" value="1"/>
</dbReference>
<keyword evidence="1 3" id="KW-0413">Isomerase</keyword>
<dbReference type="EMBL" id="FOKI01000065">
    <property type="protein sequence ID" value="SFB45306.1"/>
    <property type="molecule type" value="Genomic_DNA"/>
</dbReference>
<dbReference type="InterPro" id="IPR027304">
    <property type="entry name" value="Trigger_fact/SurA_dom_sf"/>
</dbReference>
<dbReference type="InterPro" id="IPR046357">
    <property type="entry name" value="PPIase_dom_sf"/>
</dbReference>
<evidence type="ECO:0000259" key="2">
    <source>
        <dbReference type="PROSITE" id="PS50198"/>
    </source>
</evidence>
<dbReference type="OrthoDB" id="14196at2"/>
<name>A0A1I1B6M2_9CLOT</name>
<evidence type="ECO:0000313" key="4">
    <source>
        <dbReference type="Proteomes" id="UP000198619"/>
    </source>
</evidence>
<dbReference type="PROSITE" id="PS01096">
    <property type="entry name" value="PPIC_PPIASE_1"/>
    <property type="match status" value="1"/>
</dbReference>
<dbReference type="PANTHER" id="PTHR47245:SF2">
    <property type="entry name" value="PEPTIDYL-PROLYL CIS-TRANS ISOMERASE HP_0175-RELATED"/>
    <property type="match status" value="1"/>
</dbReference>
<protein>
    <submittedName>
        <fullName evidence="3">Peptidyl-prolyl cis-trans isomerase C</fullName>
    </submittedName>
</protein>
<gene>
    <name evidence="3" type="ORF">SAMN04488528_10655</name>
</gene>
<dbReference type="Proteomes" id="UP000198619">
    <property type="component" value="Unassembled WGS sequence"/>
</dbReference>
<dbReference type="InterPro" id="IPR023058">
    <property type="entry name" value="PPIase_PpiC_CS"/>
</dbReference>
<keyword evidence="4" id="KW-1185">Reference proteome</keyword>
<dbReference type="InterPro" id="IPR000297">
    <property type="entry name" value="PPIase_PpiC"/>
</dbReference>
<dbReference type="Gene3D" id="3.10.50.40">
    <property type="match status" value="1"/>
</dbReference>
<reference evidence="3 4" key="1">
    <citation type="submission" date="2016-10" db="EMBL/GenBank/DDBJ databases">
        <authorList>
            <person name="de Groot N.N."/>
        </authorList>
    </citation>
    <scope>NUCLEOTIDE SEQUENCE [LARGE SCALE GENOMIC DNA]</scope>
    <source>
        <strain evidence="3 4">DSM 12271</strain>
    </source>
</reference>
<dbReference type="Gene3D" id="1.10.8.1040">
    <property type="match status" value="1"/>
</dbReference>
<feature type="domain" description="PpiC" evidence="2">
    <location>
        <begin position="113"/>
        <end position="202"/>
    </location>
</feature>
<dbReference type="PROSITE" id="PS50198">
    <property type="entry name" value="PPIC_PPIASE_2"/>
    <property type="match status" value="1"/>
</dbReference>
<keyword evidence="1" id="KW-0697">Rotamase</keyword>
<accession>A0A1I1B6M2</accession>
<organism evidence="3 4">
    <name type="scientific">Clostridium frigidicarnis</name>
    <dbReference type="NCBI Taxonomy" id="84698"/>
    <lineage>
        <taxon>Bacteria</taxon>
        <taxon>Bacillati</taxon>
        <taxon>Bacillota</taxon>
        <taxon>Clostridia</taxon>
        <taxon>Eubacteriales</taxon>
        <taxon>Clostridiaceae</taxon>
        <taxon>Clostridium</taxon>
    </lineage>
</organism>
<proteinExistence type="predicted"/>
<dbReference type="PANTHER" id="PTHR47245">
    <property type="entry name" value="PEPTIDYLPROLYL ISOMERASE"/>
    <property type="match status" value="1"/>
</dbReference>
<dbReference type="SUPFAM" id="SSF54534">
    <property type="entry name" value="FKBP-like"/>
    <property type="match status" value="1"/>
</dbReference>
<evidence type="ECO:0000256" key="1">
    <source>
        <dbReference type="PROSITE-ProRule" id="PRU00278"/>
    </source>
</evidence>
<dbReference type="AlphaFoldDB" id="A0A1I1B6M2"/>
<dbReference type="Pfam" id="PF13616">
    <property type="entry name" value="Rotamase_3"/>
    <property type="match status" value="1"/>
</dbReference>
<dbReference type="InterPro" id="IPR050245">
    <property type="entry name" value="PrsA_foldase"/>
</dbReference>